<dbReference type="EMBL" id="BAAANS010000003">
    <property type="protein sequence ID" value="GAA2086137.1"/>
    <property type="molecule type" value="Genomic_DNA"/>
</dbReference>
<sequence>MEGPDPPIRTSRVTALISRDGGRRAVLGAARPSSGTRPSSNVMTLAVRDLEPGEAVLPTTYRSDGTTVATAAPFQETSVAAADGAELLEELWSALDPRFRVAAVVLDPERGPVPALRRSSS</sequence>
<evidence type="ECO:0000313" key="2">
    <source>
        <dbReference type="Proteomes" id="UP001500897"/>
    </source>
</evidence>
<keyword evidence="2" id="KW-1185">Reference proteome</keyword>
<name>A0ABN2W8Z9_9ACTN</name>
<reference evidence="1 2" key="1">
    <citation type="journal article" date="2019" name="Int. J. Syst. Evol. Microbiol.">
        <title>The Global Catalogue of Microorganisms (GCM) 10K type strain sequencing project: providing services to taxonomists for standard genome sequencing and annotation.</title>
        <authorList>
            <consortium name="The Broad Institute Genomics Platform"/>
            <consortium name="The Broad Institute Genome Sequencing Center for Infectious Disease"/>
            <person name="Wu L."/>
            <person name="Ma J."/>
        </authorList>
    </citation>
    <scope>NUCLEOTIDE SEQUENCE [LARGE SCALE GENOMIC DNA]</scope>
    <source>
        <strain evidence="1 2">JCM 14559</strain>
    </source>
</reference>
<gene>
    <name evidence="1" type="ORF">GCM10009759_06610</name>
</gene>
<dbReference type="RefSeq" id="WP_344550171.1">
    <property type="nucleotide sequence ID" value="NZ_BAAANS010000003.1"/>
</dbReference>
<dbReference type="Gene3D" id="3.60.20.20">
    <property type="entry name" value="Inosine monophosphate cyclohydrolase-like"/>
    <property type="match status" value="1"/>
</dbReference>
<accession>A0ABN2W8Z9</accession>
<dbReference type="Proteomes" id="UP001500897">
    <property type="component" value="Unassembled WGS sequence"/>
</dbReference>
<organism evidence="1 2">
    <name type="scientific">Kitasatospora saccharophila</name>
    <dbReference type="NCBI Taxonomy" id="407973"/>
    <lineage>
        <taxon>Bacteria</taxon>
        <taxon>Bacillati</taxon>
        <taxon>Actinomycetota</taxon>
        <taxon>Actinomycetes</taxon>
        <taxon>Kitasatosporales</taxon>
        <taxon>Streptomycetaceae</taxon>
        <taxon>Kitasatospora</taxon>
    </lineage>
</organism>
<protein>
    <submittedName>
        <fullName evidence="1">Uncharacterized protein</fullName>
    </submittedName>
</protein>
<evidence type="ECO:0000313" key="1">
    <source>
        <dbReference type="EMBL" id="GAA2086137.1"/>
    </source>
</evidence>
<dbReference type="InterPro" id="IPR036795">
    <property type="entry name" value="IMP_cyclohydrolase-like_sf"/>
</dbReference>
<proteinExistence type="predicted"/>
<comment type="caution">
    <text evidence="1">The sequence shown here is derived from an EMBL/GenBank/DDBJ whole genome shotgun (WGS) entry which is preliminary data.</text>
</comment>